<comment type="caution">
    <text evidence="6">The sequence shown here is derived from an EMBL/GenBank/DDBJ whole genome shotgun (WGS) entry which is preliminary data.</text>
</comment>
<dbReference type="SFLD" id="SFLDF00009">
    <property type="entry name" value="o-succinylbenzoate_synthase"/>
    <property type="match status" value="1"/>
</dbReference>
<feature type="binding site" evidence="4">
    <location>
        <position position="178"/>
    </location>
    <ligand>
        <name>Mg(2+)</name>
        <dbReference type="ChEBI" id="CHEBI:18420"/>
    </ligand>
</feature>
<organism evidence="6 7">
    <name type="scientific">Halovenus rubra</name>
    <dbReference type="NCBI Taxonomy" id="869890"/>
    <lineage>
        <taxon>Archaea</taxon>
        <taxon>Methanobacteriati</taxon>
        <taxon>Methanobacteriota</taxon>
        <taxon>Stenosarchaea group</taxon>
        <taxon>Halobacteria</taxon>
        <taxon>Halobacteriales</taxon>
        <taxon>Haloarculaceae</taxon>
        <taxon>Halovenus</taxon>
    </lineage>
</organism>
<dbReference type="PANTHER" id="PTHR48073">
    <property type="entry name" value="O-SUCCINYLBENZOATE SYNTHASE-RELATED"/>
    <property type="match status" value="1"/>
</dbReference>
<protein>
    <recommendedName>
        <fullName evidence="4">o-succinylbenzoate synthase</fullName>
        <shortName evidence="4">OSB synthase</shortName>
        <shortName evidence="4">OSBS</shortName>
        <ecNumber evidence="4">4.2.1.113</ecNumber>
    </recommendedName>
    <alternativeName>
        <fullName evidence="4">4-(2'-carboxyphenyl)-4-oxybutyric acid synthase</fullName>
    </alternativeName>
    <alternativeName>
        <fullName evidence="4">o-succinylbenzoic acid synthase</fullName>
    </alternativeName>
</protein>
<comment type="catalytic activity">
    <reaction evidence="4">
        <text>(1R,6R)-6-hydroxy-2-succinyl-cyclohexa-2,4-diene-1-carboxylate = 2-succinylbenzoate + H2O</text>
        <dbReference type="Rhea" id="RHEA:10196"/>
        <dbReference type="ChEBI" id="CHEBI:15377"/>
        <dbReference type="ChEBI" id="CHEBI:18325"/>
        <dbReference type="ChEBI" id="CHEBI:58689"/>
        <dbReference type="EC" id="4.2.1.113"/>
    </reaction>
</comment>
<keyword evidence="2 4" id="KW-0460">Magnesium</keyword>
<feature type="active site" description="Proton donor" evidence="4">
    <location>
        <position position="149"/>
    </location>
</feature>
<dbReference type="GO" id="GO:0043748">
    <property type="term" value="F:O-succinylbenzoate synthase activity"/>
    <property type="evidence" value="ECO:0007669"/>
    <property type="project" value="UniProtKB-EC"/>
</dbReference>
<evidence type="ECO:0000256" key="1">
    <source>
        <dbReference type="ARBA" id="ARBA00022723"/>
    </source>
</evidence>
<dbReference type="RefSeq" id="WP_267638253.1">
    <property type="nucleotide sequence ID" value="NZ_JAODIY010000013.1"/>
</dbReference>
<dbReference type="Gene3D" id="3.30.390.10">
    <property type="entry name" value="Enolase-like, N-terminal domain"/>
    <property type="match status" value="1"/>
</dbReference>
<evidence type="ECO:0000256" key="4">
    <source>
        <dbReference type="HAMAP-Rule" id="MF_00470"/>
    </source>
</evidence>
<dbReference type="PROSITE" id="PS00909">
    <property type="entry name" value="MR_MLE_2"/>
    <property type="match status" value="1"/>
</dbReference>
<dbReference type="InterPro" id="IPR013342">
    <property type="entry name" value="Mandelate_racemase_C"/>
</dbReference>
<dbReference type="InterPro" id="IPR036849">
    <property type="entry name" value="Enolase-like_C_sf"/>
</dbReference>
<evidence type="ECO:0000256" key="2">
    <source>
        <dbReference type="ARBA" id="ARBA00022842"/>
    </source>
</evidence>
<accession>A0ABD5X176</accession>
<dbReference type="HAMAP" id="MF_00470">
    <property type="entry name" value="MenC_1"/>
    <property type="match status" value="1"/>
</dbReference>
<dbReference type="InterPro" id="IPR010196">
    <property type="entry name" value="OSB_synthase_MenC1"/>
</dbReference>
<proteinExistence type="inferred from homology"/>
<dbReference type="EMBL" id="JBHSZQ010000002">
    <property type="protein sequence ID" value="MFC7124976.1"/>
    <property type="molecule type" value="Genomic_DNA"/>
</dbReference>
<name>A0ABD5X176_9EURY</name>
<feature type="domain" description="Mandelate racemase/muconate lactonizing enzyme C-terminal" evidence="5">
    <location>
        <begin position="128"/>
        <end position="225"/>
    </location>
</feature>
<dbReference type="GO" id="GO:0000287">
    <property type="term" value="F:magnesium ion binding"/>
    <property type="evidence" value="ECO:0007669"/>
    <property type="project" value="UniProtKB-UniRule"/>
</dbReference>
<dbReference type="InterPro" id="IPR018110">
    <property type="entry name" value="Mandel_Rmase/mucon_lact_enz_CS"/>
</dbReference>
<keyword evidence="3 4" id="KW-0456">Lyase</keyword>
<evidence type="ECO:0000256" key="3">
    <source>
        <dbReference type="ARBA" id="ARBA00023239"/>
    </source>
</evidence>
<comment type="cofactor">
    <cofactor evidence="4">
        <name>a divalent metal cation</name>
        <dbReference type="ChEBI" id="CHEBI:60240"/>
    </cofactor>
</comment>
<dbReference type="Pfam" id="PF21508">
    <property type="entry name" value="MenC_N"/>
    <property type="match status" value="1"/>
</dbReference>
<dbReference type="SFLD" id="SFLDS00001">
    <property type="entry name" value="Enolase"/>
    <property type="match status" value="1"/>
</dbReference>
<comment type="pathway">
    <text evidence="4">Quinol/quinone metabolism; 1,4-dihydroxy-2-naphthoate biosynthesis; 1,4-dihydroxy-2-naphthoate from chorismate: step 4/7.</text>
</comment>
<dbReference type="PANTHER" id="PTHR48073:SF2">
    <property type="entry name" value="O-SUCCINYLBENZOATE SYNTHASE"/>
    <property type="match status" value="1"/>
</dbReference>
<dbReference type="Gene3D" id="3.20.20.120">
    <property type="entry name" value="Enolase-like C-terminal domain"/>
    <property type="match status" value="1"/>
</dbReference>
<reference evidence="6 7" key="1">
    <citation type="journal article" date="2014" name="Int. J. Syst. Evol. Microbiol.">
        <title>Complete genome sequence of Corynebacterium casei LMG S-19264T (=DSM 44701T), isolated from a smear-ripened cheese.</title>
        <authorList>
            <consortium name="US DOE Joint Genome Institute (JGI-PGF)"/>
            <person name="Walter F."/>
            <person name="Albersmeier A."/>
            <person name="Kalinowski J."/>
            <person name="Ruckert C."/>
        </authorList>
    </citation>
    <scope>NUCLEOTIDE SEQUENCE [LARGE SCALE GENOMIC DNA]</scope>
    <source>
        <strain evidence="6 7">CGMCC 4.7215</strain>
    </source>
</reference>
<dbReference type="InterPro" id="IPR029017">
    <property type="entry name" value="Enolase-like_N"/>
</dbReference>
<dbReference type="Proteomes" id="UP001596414">
    <property type="component" value="Unassembled WGS sequence"/>
</dbReference>
<feature type="binding site" evidence="4">
    <location>
        <position position="227"/>
    </location>
    <ligand>
        <name>Mg(2+)</name>
        <dbReference type="ChEBI" id="CHEBI:18420"/>
    </ligand>
</feature>
<comment type="function">
    <text evidence="4">Converts 2-succinyl-6-hydroxy-2,4-cyclohexadiene-1-carboxylate (SHCHC) to 2-succinylbenzoate (OSB).</text>
</comment>
<evidence type="ECO:0000313" key="7">
    <source>
        <dbReference type="Proteomes" id="UP001596414"/>
    </source>
</evidence>
<dbReference type="CDD" id="cd03320">
    <property type="entry name" value="OSBS"/>
    <property type="match status" value="1"/>
</dbReference>
<dbReference type="InterPro" id="IPR041338">
    <property type="entry name" value="OSBS_N"/>
</dbReference>
<evidence type="ECO:0000313" key="6">
    <source>
        <dbReference type="EMBL" id="MFC7124976.1"/>
    </source>
</evidence>
<dbReference type="AlphaFoldDB" id="A0ABD5X176"/>
<dbReference type="GO" id="GO:0009234">
    <property type="term" value="P:menaquinone biosynthetic process"/>
    <property type="evidence" value="ECO:0007669"/>
    <property type="project" value="UniProtKB-UniRule"/>
</dbReference>
<keyword evidence="1 4" id="KW-0479">Metal-binding</keyword>
<dbReference type="NCBIfam" id="TIGR01927">
    <property type="entry name" value="menC_gam_Gplu"/>
    <property type="match status" value="1"/>
</dbReference>
<comment type="pathway">
    <text evidence="4">Quinol/quinone metabolism; menaquinone biosynthesis.</text>
</comment>
<comment type="similarity">
    <text evidence="4">Belongs to the mandelate racemase/muconate lactonizing enzyme family. MenC type 1 subfamily.</text>
</comment>
<feature type="active site" description="Proton acceptor" evidence="4">
    <location>
        <position position="250"/>
    </location>
</feature>
<feature type="binding site" evidence="4">
    <location>
        <position position="204"/>
    </location>
    <ligand>
        <name>Mg(2+)</name>
        <dbReference type="ChEBI" id="CHEBI:18420"/>
    </ligand>
</feature>
<sequence>MDVEPFSVELADPLGTARGTIQQRNGFLVTVGYNGRHGVGEATPLPGWTESYEECREALNRGANIATELDWGVALAKLDTPAARHGLSLAFAEARARASDEPLYRSLGRDDLVESVPVNATLSGDGTPSAVAHRAREAVKTGFQTLKLKVGTNGIEEDIERVRAIRDAVGDEIAIRVDANGAWTPVEARQAIDSLAVLDVEYVEQPLSTADLSAHAELRGSVDIALDESLVSHDIEDVIESDAADVVIIKPMVLGGPDRAVAAALRAQEAGIDPVISNTIDAVVARTGAVHVAARIPDVRPCGLATGALLETDLASDPAPIIDGEISVPQDAGIGLPERL</sequence>
<keyword evidence="4" id="KW-0474">Menaquinone biosynthesis</keyword>
<gene>
    <name evidence="4 6" type="primary">menC</name>
    <name evidence="6" type="ORF">ACFQJ7_02835</name>
</gene>
<dbReference type="InterPro" id="IPR029065">
    <property type="entry name" value="Enolase_C-like"/>
</dbReference>
<dbReference type="EC" id="4.2.1.113" evidence="4"/>
<dbReference type="SMART" id="SM00922">
    <property type="entry name" value="MR_MLE"/>
    <property type="match status" value="1"/>
</dbReference>
<evidence type="ECO:0000259" key="5">
    <source>
        <dbReference type="SMART" id="SM00922"/>
    </source>
</evidence>
<dbReference type="SUPFAM" id="SSF51604">
    <property type="entry name" value="Enolase C-terminal domain-like"/>
    <property type="match status" value="1"/>
</dbReference>
<dbReference type="SUPFAM" id="SSF54826">
    <property type="entry name" value="Enolase N-terminal domain-like"/>
    <property type="match status" value="1"/>
</dbReference>
<dbReference type="SFLD" id="SFLDG00180">
    <property type="entry name" value="muconate_cycloisomerase"/>
    <property type="match status" value="1"/>
</dbReference>
<dbReference type="Pfam" id="PF13378">
    <property type="entry name" value="MR_MLE_C"/>
    <property type="match status" value="1"/>
</dbReference>